<dbReference type="AlphaFoldDB" id="D8T0L0"/>
<evidence type="ECO:0000313" key="2">
    <source>
        <dbReference type="Proteomes" id="UP000001514"/>
    </source>
</evidence>
<protein>
    <submittedName>
        <fullName evidence="1">Uncharacterized protein</fullName>
    </submittedName>
</protein>
<keyword evidence="2" id="KW-1185">Reference proteome</keyword>
<dbReference type="EMBL" id="GL377658">
    <property type="protein sequence ID" value="EFJ09923.1"/>
    <property type="molecule type" value="Genomic_DNA"/>
</dbReference>
<name>D8T0L0_SELML</name>
<reference evidence="1 2" key="1">
    <citation type="journal article" date="2011" name="Science">
        <title>The Selaginella genome identifies genetic changes associated with the evolution of vascular plants.</title>
        <authorList>
            <person name="Banks J.A."/>
            <person name="Nishiyama T."/>
            <person name="Hasebe M."/>
            <person name="Bowman J.L."/>
            <person name="Gribskov M."/>
            <person name="dePamphilis C."/>
            <person name="Albert V.A."/>
            <person name="Aono N."/>
            <person name="Aoyama T."/>
            <person name="Ambrose B.A."/>
            <person name="Ashton N.W."/>
            <person name="Axtell M.J."/>
            <person name="Barker E."/>
            <person name="Barker M.S."/>
            <person name="Bennetzen J.L."/>
            <person name="Bonawitz N.D."/>
            <person name="Chapple C."/>
            <person name="Cheng C."/>
            <person name="Correa L.G."/>
            <person name="Dacre M."/>
            <person name="DeBarry J."/>
            <person name="Dreyer I."/>
            <person name="Elias M."/>
            <person name="Engstrom E.M."/>
            <person name="Estelle M."/>
            <person name="Feng L."/>
            <person name="Finet C."/>
            <person name="Floyd S.K."/>
            <person name="Frommer W.B."/>
            <person name="Fujita T."/>
            <person name="Gramzow L."/>
            <person name="Gutensohn M."/>
            <person name="Harholt J."/>
            <person name="Hattori M."/>
            <person name="Heyl A."/>
            <person name="Hirai T."/>
            <person name="Hiwatashi Y."/>
            <person name="Ishikawa M."/>
            <person name="Iwata M."/>
            <person name="Karol K.G."/>
            <person name="Koehler B."/>
            <person name="Kolukisaoglu U."/>
            <person name="Kubo M."/>
            <person name="Kurata T."/>
            <person name="Lalonde S."/>
            <person name="Li K."/>
            <person name="Li Y."/>
            <person name="Litt A."/>
            <person name="Lyons E."/>
            <person name="Manning G."/>
            <person name="Maruyama T."/>
            <person name="Michael T.P."/>
            <person name="Mikami K."/>
            <person name="Miyazaki S."/>
            <person name="Morinaga S."/>
            <person name="Murata T."/>
            <person name="Mueller-Roeber B."/>
            <person name="Nelson D.R."/>
            <person name="Obara M."/>
            <person name="Oguri Y."/>
            <person name="Olmstead R.G."/>
            <person name="Onodera N."/>
            <person name="Petersen B.L."/>
            <person name="Pils B."/>
            <person name="Prigge M."/>
            <person name="Rensing S.A."/>
            <person name="Riano-Pachon D.M."/>
            <person name="Roberts A.W."/>
            <person name="Sato Y."/>
            <person name="Scheller H.V."/>
            <person name="Schulz B."/>
            <person name="Schulz C."/>
            <person name="Shakirov E.V."/>
            <person name="Shibagaki N."/>
            <person name="Shinohara N."/>
            <person name="Shippen D.E."/>
            <person name="Soerensen I."/>
            <person name="Sotooka R."/>
            <person name="Sugimoto N."/>
            <person name="Sugita M."/>
            <person name="Sumikawa N."/>
            <person name="Tanurdzic M."/>
            <person name="Theissen G."/>
            <person name="Ulvskov P."/>
            <person name="Wakazuki S."/>
            <person name="Weng J.K."/>
            <person name="Willats W.W."/>
            <person name="Wipf D."/>
            <person name="Wolf P.G."/>
            <person name="Yang L."/>
            <person name="Zimmer A.D."/>
            <person name="Zhu Q."/>
            <person name="Mitros T."/>
            <person name="Hellsten U."/>
            <person name="Loque D."/>
            <person name="Otillar R."/>
            <person name="Salamov A."/>
            <person name="Schmutz J."/>
            <person name="Shapiro H."/>
            <person name="Lindquist E."/>
            <person name="Lucas S."/>
            <person name="Rokhsar D."/>
            <person name="Grigoriev I.V."/>
        </authorList>
    </citation>
    <scope>NUCLEOTIDE SEQUENCE [LARGE SCALE GENOMIC DNA]</scope>
</reference>
<gene>
    <name evidence="1" type="ORF">SELMODRAFT_427745</name>
</gene>
<evidence type="ECO:0000313" key="1">
    <source>
        <dbReference type="EMBL" id="EFJ09923.1"/>
    </source>
</evidence>
<dbReference type="Gramene" id="EFJ09923">
    <property type="protein sequence ID" value="EFJ09923"/>
    <property type="gene ID" value="SELMODRAFT_427745"/>
</dbReference>
<sequence>MEAPLLVAQKNSREVENQSRMTTSSSIRVLSSGSSDDELLKVCYKIENSPVPPTPVVEETRLQTTRICISAPLYAKLGVEEDLSYEEEQLKTDLLRVDLYKSLDLLASITIMIAYKSTPDLTVLVNLCPYTVHGCSGTSKSPLQRNSGGAGPQEWLAALYSARVPCAVASTMDWISLLDALIRMGLHEYIQLSEAVRHVVHGFNTIVVESRQLSQMRMEWTPPQIGSWILCPRDQSGHELEWLRLWFMQNVVLVTHHSRVAPLSIQSLVRKDLEEILPPKDLSI</sequence>
<dbReference type="Proteomes" id="UP000001514">
    <property type="component" value="Unassembled WGS sequence"/>
</dbReference>
<accession>D8T0L0</accession>
<dbReference type="KEGG" id="smo:SELMODRAFT_427745"/>
<dbReference type="InParanoid" id="D8T0L0"/>
<dbReference type="STRING" id="88036.D8T0L0"/>
<proteinExistence type="predicted"/>
<organism evidence="2">
    <name type="scientific">Selaginella moellendorffii</name>
    <name type="common">Spikemoss</name>
    <dbReference type="NCBI Taxonomy" id="88036"/>
    <lineage>
        <taxon>Eukaryota</taxon>
        <taxon>Viridiplantae</taxon>
        <taxon>Streptophyta</taxon>
        <taxon>Embryophyta</taxon>
        <taxon>Tracheophyta</taxon>
        <taxon>Lycopodiopsida</taxon>
        <taxon>Selaginellales</taxon>
        <taxon>Selaginellaceae</taxon>
        <taxon>Selaginella</taxon>
    </lineage>
</organism>
<dbReference type="HOGENOM" id="CLU_981405_0_0_1"/>